<evidence type="ECO:0000313" key="3">
    <source>
        <dbReference type="Proteomes" id="UP000823896"/>
    </source>
</evidence>
<dbReference type="AlphaFoldDB" id="A0A9D2NSB4"/>
<sequence>MGLIRAAFDAARTTLADQWLEYYYCDSLSNEVLLKKGEKVVTSGSNTKASPNIITNGSGFAVNEGQALLIVEDGKVIEFSAEPGRFTWESSTEPSLFDNGFQGLKDSFRIFGKRFTMGGTPGKDQRVYFVNLKEIIDNKFGSASPMPYHDPMYRNIYIRYFGQYTFRIQDPLRFYANLSGNVSDVYTKTQLMQQCDAEFVNALDTALAQCADQGCVFSDLPKKQMEIAQYMNDALDDAWNERRGMVVEMVAIQKVTPDEESRRRIEKIDDAIMMGDQRVAAGRLADAQATAMENAASNEAGAMNGFIGMGFAQQAGGMNAASMFGSLPPQQDNPLFAQSAPKQGSWTCSCGAVNTGNFCSNCGKPAPNKPWQCECGQMNTGNFCSNCGKPKPQ</sequence>
<dbReference type="EMBL" id="DWWM01000037">
    <property type="protein sequence ID" value="HJC36626.1"/>
    <property type="molecule type" value="Genomic_DNA"/>
</dbReference>
<accession>A0A9D2NSB4</accession>
<dbReference type="PANTHER" id="PTHR37826:SF2">
    <property type="entry name" value="ZINC-RIBBON DOMAIN-CONTAINING PROTEIN"/>
    <property type="match status" value="1"/>
</dbReference>
<comment type="caution">
    <text evidence="2">The sequence shown here is derived from an EMBL/GenBank/DDBJ whole genome shotgun (WGS) entry which is preliminary data.</text>
</comment>
<feature type="domain" description="SPFH" evidence="1">
    <location>
        <begin position="52"/>
        <end position="267"/>
    </location>
</feature>
<proteinExistence type="predicted"/>
<dbReference type="Pfam" id="PF13421">
    <property type="entry name" value="Band_7_1"/>
    <property type="match status" value="1"/>
</dbReference>
<organism evidence="2 3">
    <name type="scientific">Candidatus Merdibacter merdavium</name>
    <dbReference type="NCBI Taxonomy" id="2838692"/>
    <lineage>
        <taxon>Bacteria</taxon>
        <taxon>Bacillati</taxon>
        <taxon>Bacillota</taxon>
        <taxon>Erysipelotrichia</taxon>
        <taxon>Erysipelotrichales</taxon>
        <taxon>Erysipelotrichaceae</taxon>
        <taxon>Merdibacter</taxon>
    </lineage>
</organism>
<dbReference type="PANTHER" id="PTHR37826">
    <property type="entry name" value="FLOTILLIN BAND_7_5 DOMAIN PROTEIN"/>
    <property type="match status" value="1"/>
</dbReference>
<reference evidence="2" key="1">
    <citation type="journal article" date="2021" name="PeerJ">
        <title>Extensive microbial diversity within the chicken gut microbiome revealed by metagenomics and culture.</title>
        <authorList>
            <person name="Gilroy R."/>
            <person name="Ravi A."/>
            <person name="Getino M."/>
            <person name="Pursley I."/>
            <person name="Horton D.L."/>
            <person name="Alikhan N.F."/>
            <person name="Baker D."/>
            <person name="Gharbi K."/>
            <person name="Hall N."/>
            <person name="Watson M."/>
            <person name="Adriaenssens E.M."/>
            <person name="Foster-Nyarko E."/>
            <person name="Jarju S."/>
            <person name="Secka A."/>
            <person name="Antonio M."/>
            <person name="Oren A."/>
            <person name="Chaudhuri R.R."/>
            <person name="La Ragione R."/>
            <person name="Hildebrand F."/>
            <person name="Pallen M.J."/>
        </authorList>
    </citation>
    <scope>NUCLEOTIDE SEQUENCE</scope>
    <source>
        <strain evidence="2">CHK187-11901</strain>
    </source>
</reference>
<evidence type="ECO:0000313" key="2">
    <source>
        <dbReference type="EMBL" id="HJC36626.1"/>
    </source>
</evidence>
<evidence type="ECO:0000259" key="1">
    <source>
        <dbReference type="Pfam" id="PF13421"/>
    </source>
</evidence>
<gene>
    <name evidence="2" type="ORF">H9702_05790</name>
</gene>
<dbReference type="Proteomes" id="UP000823896">
    <property type="component" value="Unassembled WGS sequence"/>
</dbReference>
<dbReference type="InterPro" id="IPR033880">
    <property type="entry name" value="SPFH_YdjI"/>
</dbReference>
<protein>
    <submittedName>
        <fullName evidence="2">SPFH domain-containing protein</fullName>
    </submittedName>
</protein>
<reference evidence="2" key="2">
    <citation type="submission" date="2021-04" db="EMBL/GenBank/DDBJ databases">
        <authorList>
            <person name="Gilroy R."/>
        </authorList>
    </citation>
    <scope>NUCLEOTIDE SEQUENCE</scope>
    <source>
        <strain evidence="2">CHK187-11901</strain>
    </source>
</reference>
<name>A0A9D2NSB4_9FIRM</name>
<dbReference type="CDD" id="cd03408">
    <property type="entry name" value="SPFH_like_u1"/>
    <property type="match status" value="1"/>
</dbReference>